<reference evidence="1" key="1">
    <citation type="journal article" date="2015" name="Nature">
        <title>Complex archaea that bridge the gap between prokaryotes and eukaryotes.</title>
        <authorList>
            <person name="Spang A."/>
            <person name="Saw J.H."/>
            <person name="Jorgensen S.L."/>
            <person name="Zaremba-Niedzwiedzka K."/>
            <person name="Martijn J."/>
            <person name="Lind A.E."/>
            <person name="van Eijk R."/>
            <person name="Schleper C."/>
            <person name="Guy L."/>
            <person name="Ettema T.J."/>
        </authorList>
    </citation>
    <scope>NUCLEOTIDE SEQUENCE</scope>
</reference>
<accession>A0A0F9V9T2</accession>
<name>A0A0F9V9T2_9ZZZZ</name>
<gene>
    <name evidence="1" type="ORF">LCGC14_0112660</name>
</gene>
<evidence type="ECO:0000313" key="1">
    <source>
        <dbReference type="EMBL" id="KKO01911.1"/>
    </source>
</evidence>
<proteinExistence type="predicted"/>
<comment type="caution">
    <text evidence="1">The sequence shown here is derived from an EMBL/GenBank/DDBJ whole genome shotgun (WGS) entry which is preliminary data.</text>
</comment>
<protein>
    <submittedName>
        <fullName evidence="1">Uncharacterized protein</fullName>
    </submittedName>
</protein>
<organism evidence="1">
    <name type="scientific">marine sediment metagenome</name>
    <dbReference type="NCBI Taxonomy" id="412755"/>
    <lineage>
        <taxon>unclassified sequences</taxon>
        <taxon>metagenomes</taxon>
        <taxon>ecological metagenomes</taxon>
    </lineage>
</organism>
<dbReference type="EMBL" id="LAZR01000033">
    <property type="protein sequence ID" value="KKO01911.1"/>
    <property type="molecule type" value="Genomic_DNA"/>
</dbReference>
<sequence length="80" mass="8659">MSEIKTLALSTDQAGHLADLVSMAMIGFALVKQHGAVPEDNPVLASFMPLVRDELDQRKVAQLEKASLNYGIGLNHTLEV</sequence>
<dbReference type="AlphaFoldDB" id="A0A0F9V9T2"/>